<gene>
    <name evidence="1" type="ORF">WKW82_16225</name>
</gene>
<name>A0ABU8WKZ5_9BURK</name>
<evidence type="ECO:0000313" key="1">
    <source>
        <dbReference type="EMBL" id="MEJ8848207.1"/>
    </source>
</evidence>
<sequence length="188" mass="21613">MDPAATREEELHWRRIDMRAWRRSDDLFELEGRVTDRKPYDFEPWHGDKRFPAGEPVHDMGVRLVYDRDLTIYAVETFTEAAPYDACPEGGRALQSLVGLRMASGWSKEVRSRLGGERACTHLMELLIPMATTAFQSLSQVNRGRAERVDANGRPLKIDSCYAYGATRELVRVLWPQFHDKTRKQGDS</sequence>
<dbReference type="Proteomes" id="UP001385892">
    <property type="component" value="Unassembled WGS sequence"/>
</dbReference>
<dbReference type="InterPro" id="IPR021312">
    <property type="entry name" value="DUF2889"/>
</dbReference>
<protein>
    <submittedName>
        <fullName evidence="1">DUF2889 domain-containing protein</fullName>
    </submittedName>
</protein>
<proteinExistence type="predicted"/>
<evidence type="ECO:0000313" key="2">
    <source>
        <dbReference type="Proteomes" id="UP001385892"/>
    </source>
</evidence>
<accession>A0ABU8WKZ5</accession>
<dbReference type="EMBL" id="JBBKZT010000007">
    <property type="protein sequence ID" value="MEJ8848207.1"/>
    <property type="molecule type" value="Genomic_DNA"/>
</dbReference>
<comment type="caution">
    <text evidence="1">The sequence shown here is derived from an EMBL/GenBank/DDBJ whole genome shotgun (WGS) entry which is preliminary data.</text>
</comment>
<keyword evidence="2" id="KW-1185">Reference proteome</keyword>
<reference evidence="1 2" key="1">
    <citation type="submission" date="2024-03" db="EMBL/GenBank/DDBJ databases">
        <title>Novel species of the genus Variovorax.</title>
        <authorList>
            <person name="Liu Q."/>
            <person name="Xin Y.-H."/>
        </authorList>
    </citation>
    <scope>NUCLEOTIDE SEQUENCE [LARGE SCALE GENOMIC DNA]</scope>
    <source>
        <strain evidence="1 2">KACC 18900</strain>
    </source>
</reference>
<dbReference type="Pfam" id="PF11136">
    <property type="entry name" value="DUF2889"/>
    <property type="match status" value="1"/>
</dbReference>
<dbReference type="RefSeq" id="WP_340343342.1">
    <property type="nucleotide sequence ID" value="NZ_JBBKZT010000007.1"/>
</dbReference>
<organism evidence="1 2">
    <name type="scientific">Variovorax rhizosphaerae</name>
    <dbReference type="NCBI Taxonomy" id="1836200"/>
    <lineage>
        <taxon>Bacteria</taxon>
        <taxon>Pseudomonadati</taxon>
        <taxon>Pseudomonadota</taxon>
        <taxon>Betaproteobacteria</taxon>
        <taxon>Burkholderiales</taxon>
        <taxon>Comamonadaceae</taxon>
        <taxon>Variovorax</taxon>
    </lineage>
</organism>